<protein>
    <recommendedName>
        <fullName evidence="1">YqaJ viral recombinase domain-containing protein</fullName>
    </recommendedName>
</protein>
<dbReference type="Gene3D" id="3.90.320.10">
    <property type="match status" value="1"/>
</dbReference>
<dbReference type="PANTHER" id="PTHR46609">
    <property type="entry name" value="EXONUCLEASE, PHAGE-TYPE/RECB, C-TERMINAL DOMAIN-CONTAINING PROTEIN"/>
    <property type="match status" value="1"/>
</dbReference>
<reference evidence="2" key="1">
    <citation type="journal article" date="2020" name="Nature">
        <title>Giant virus diversity and host interactions through global metagenomics.</title>
        <authorList>
            <person name="Schulz F."/>
            <person name="Roux S."/>
            <person name="Paez-Espino D."/>
            <person name="Jungbluth S."/>
            <person name="Walsh D.A."/>
            <person name="Denef V.J."/>
            <person name="McMahon K.D."/>
            <person name="Konstantinidis K.T."/>
            <person name="Eloe-Fadrosh E.A."/>
            <person name="Kyrpides N.C."/>
            <person name="Woyke T."/>
        </authorList>
    </citation>
    <scope>NUCLEOTIDE SEQUENCE</scope>
    <source>
        <strain evidence="2">GVMAG-M-3300023184-177</strain>
    </source>
</reference>
<dbReference type="CDD" id="cd22343">
    <property type="entry name" value="PDDEXK_lambda_exonuclease-like"/>
    <property type="match status" value="1"/>
</dbReference>
<dbReference type="EMBL" id="MN740023">
    <property type="protein sequence ID" value="QHT84697.1"/>
    <property type="molecule type" value="Genomic_DNA"/>
</dbReference>
<proteinExistence type="predicted"/>
<dbReference type="InterPro" id="IPR019080">
    <property type="entry name" value="YqaJ_viral_recombinase"/>
</dbReference>
<dbReference type="AlphaFoldDB" id="A0A6C0HWV0"/>
<dbReference type="PANTHER" id="PTHR46609:SF6">
    <property type="entry name" value="EXONUCLEASE, PHAGE-TYPE_RECB, C-TERMINAL DOMAIN-CONTAINING PROTEIN-RELATED"/>
    <property type="match status" value="1"/>
</dbReference>
<dbReference type="InterPro" id="IPR051703">
    <property type="entry name" value="NF-kappa-B_Signaling_Reg"/>
</dbReference>
<evidence type="ECO:0000259" key="1">
    <source>
        <dbReference type="Pfam" id="PF09588"/>
    </source>
</evidence>
<feature type="domain" description="YqaJ viral recombinase" evidence="1">
    <location>
        <begin position="118"/>
        <end position="262"/>
    </location>
</feature>
<dbReference type="InterPro" id="IPR011335">
    <property type="entry name" value="Restrct_endonuc-II-like"/>
</dbReference>
<evidence type="ECO:0000313" key="2">
    <source>
        <dbReference type="EMBL" id="QHT84697.1"/>
    </source>
</evidence>
<sequence>MNRLNEIISIIKSKINKEDINDINYNDINKLSEEVYQEVSAKYPELPYFLITDIIGRHFNIKFEINDDIDINLRQWDKILKIDEINIKDIKIPKKVKHIEEQFMTLYNTPQPEQRTKEWFDYRYNRITASDTATAIDNNPYESVESFICKKCDPNFPFLDNDFVFHGKKYEQIATSLYEHLYNSKVTEFGCVPSDKHKMLGASPDGISSKSTLDYKFNPKLGYMLEIKCPYVRPITNKGAIAGDICPYYYYCQVQQQLECCDLEYCDFIQCALVEYPDRETYLRDVDHTFKITEEVDGRTMGEDKAPNVMSKGYVLQFLPKIYEPKFDGDKHIYKGFFVYPPRLTMTQPQYDLWALNTISTWQKDYPDIAESHFFDRILYWKINNAHTVTIPRDKEWFAKVFPVLQDTWTKVCHYREHLEELPMVQELANKRKAFYRYKTEFKVNNFEPNTAFLDTDKPKKSTVLTFKPKSNYNNYSNKQFTKKTITPTKECEFIDD</sequence>
<dbReference type="InterPro" id="IPR017482">
    <property type="entry name" value="Lambda-type_endonuclease"/>
</dbReference>
<dbReference type="SUPFAM" id="SSF52980">
    <property type="entry name" value="Restriction endonuclease-like"/>
    <property type="match status" value="1"/>
</dbReference>
<dbReference type="NCBIfam" id="TIGR03033">
    <property type="entry name" value="phage_rel_nuc"/>
    <property type="match status" value="1"/>
</dbReference>
<name>A0A6C0HWV0_9ZZZZ</name>
<accession>A0A6C0HWV0</accession>
<dbReference type="Pfam" id="PF09588">
    <property type="entry name" value="YqaJ"/>
    <property type="match status" value="1"/>
</dbReference>
<organism evidence="2">
    <name type="scientific">viral metagenome</name>
    <dbReference type="NCBI Taxonomy" id="1070528"/>
    <lineage>
        <taxon>unclassified sequences</taxon>
        <taxon>metagenomes</taxon>
        <taxon>organismal metagenomes</taxon>
    </lineage>
</organism>
<dbReference type="InterPro" id="IPR011604">
    <property type="entry name" value="PDDEXK-like_dom_sf"/>
</dbReference>